<protein>
    <submittedName>
        <fullName evidence="2">Uncharacterized protein</fullName>
    </submittedName>
</protein>
<keyword evidence="1" id="KW-0175">Coiled coil</keyword>
<dbReference type="EMBL" id="CAJPWZ010002038">
    <property type="protein sequence ID" value="CAG2229830.1"/>
    <property type="molecule type" value="Genomic_DNA"/>
</dbReference>
<feature type="coiled-coil region" evidence="1">
    <location>
        <begin position="271"/>
        <end position="298"/>
    </location>
</feature>
<evidence type="ECO:0000256" key="1">
    <source>
        <dbReference type="SAM" id="Coils"/>
    </source>
</evidence>
<gene>
    <name evidence="2" type="ORF">MEDL_42732</name>
</gene>
<keyword evidence="3" id="KW-1185">Reference proteome</keyword>
<dbReference type="AlphaFoldDB" id="A0A8S3TFH7"/>
<accession>A0A8S3TFH7</accession>
<sequence>MLKLRHQLVFVYGLPLASDEPSFSDAETQWPTDFEGAILRFQSLVSERDEDSDTDCSSHSVSLIEFKKMNFEQEAKIYSKVHTNRCSKTLPKISMGSQCNLSRLDSMELKNEITYWQNEVIKMNEPDQPVPSLKENSRGNPFSHKIRECVLACISKNVPMQNISDVIASICQIFNVEEKDTLPSVASIHNISREAKAICNKQLEEAIKHSDNLTIMKDATTKQGRQFYVDVKKQQDNGLARGKNEEDKIMIMAQERKDSEILREKSIADDINLEQERRDTIKGRIEEKEANLKQLQEH</sequence>
<name>A0A8S3TFH7_MYTED</name>
<evidence type="ECO:0000313" key="2">
    <source>
        <dbReference type="EMBL" id="CAG2229830.1"/>
    </source>
</evidence>
<comment type="caution">
    <text evidence="2">The sequence shown here is derived from an EMBL/GenBank/DDBJ whole genome shotgun (WGS) entry which is preliminary data.</text>
</comment>
<reference evidence="2" key="1">
    <citation type="submission" date="2021-03" db="EMBL/GenBank/DDBJ databases">
        <authorList>
            <person name="Bekaert M."/>
        </authorList>
    </citation>
    <scope>NUCLEOTIDE SEQUENCE</scope>
</reference>
<proteinExistence type="predicted"/>
<dbReference type="Proteomes" id="UP000683360">
    <property type="component" value="Unassembled WGS sequence"/>
</dbReference>
<dbReference type="OrthoDB" id="10516163at2759"/>
<organism evidence="2 3">
    <name type="scientific">Mytilus edulis</name>
    <name type="common">Blue mussel</name>
    <dbReference type="NCBI Taxonomy" id="6550"/>
    <lineage>
        <taxon>Eukaryota</taxon>
        <taxon>Metazoa</taxon>
        <taxon>Spiralia</taxon>
        <taxon>Lophotrochozoa</taxon>
        <taxon>Mollusca</taxon>
        <taxon>Bivalvia</taxon>
        <taxon>Autobranchia</taxon>
        <taxon>Pteriomorphia</taxon>
        <taxon>Mytilida</taxon>
        <taxon>Mytiloidea</taxon>
        <taxon>Mytilidae</taxon>
        <taxon>Mytilinae</taxon>
        <taxon>Mytilus</taxon>
    </lineage>
</organism>
<evidence type="ECO:0000313" key="3">
    <source>
        <dbReference type="Proteomes" id="UP000683360"/>
    </source>
</evidence>